<feature type="signal peptide" evidence="1">
    <location>
        <begin position="1"/>
        <end position="18"/>
    </location>
</feature>
<evidence type="ECO:0000256" key="1">
    <source>
        <dbReference type="SAM" id="SignalP"/>
    </source>
</evidence>
<gene>
    <name evidence="2" type="ORF">CC78DRAFT_586192</name>
</gene>
<keyword evidence="3" id="KW-1185">Reference proteome</keyword>
<reference evidence="3" key="1">
    <citation type="journal article" date="2020" name="Stud. Mycol.">
        <title>101 Dothideomycetes genomes: A test case for predicting lifestyles and emergence of pathogens.</title>
        <authorList>
            <person name="Haridas S."/>
            <person name="Albert R."/>
            <person name="Binder M."/>
            <person name="Bloem J."/>
            <person name="LaButti K."/>
            <person name="Salamov A."/>
            <person name="Andreopoulos B."/>
            <person name="Baker S."/>
            <person name="Barry K."/>
            <person name="Bills G."/>
            <person name="Bluhm B."/>
            <person name="Cannon C."/>
            <person name="Castanera R."/>
            <person name="Culley D."/>
            <person name="Daum C."/>
            <person name="Ezra D."/>
            <person name="Gonzalez J."/>
            <person name="Henrissat B."/>
            <person name="Kuo A."/>
            <person name="Liang C."/>
            <person name="Lipzen A."/>
            <person name="Lutzoni F."/>
            <person name="Magnuson J."/>
            <person name="Mondo S."/>
            <person name="Nolan M."/>
            <person name="Ohm R."/>
            <person name="Pangilinan J."/>
            <person name="Park H.-J."/>
            <person name="Ramirez L."/>
            <person name="Alfaro M."/>
            <person name="Sun H."/>
            <person name="Tritt A."/>
            <person name="Yoshinaga Y."/>
            <person name="Zwiers L.-H."/>
            <person name="Turgeon B."/>
            <person name="Goodwin S."/>
            <person name="Spatafora J."/>
            <person name="Crous P."/>
            <person name="Grigoriev I."/>
        </authorList>
    </citation>
    <scope>NUCLEOTIDE SEQUENCE [LARGE SCALE GENOMIC DNA]</scope>
    <source>
        <strain evidence="3">CBS 304.66</strain>
    </source>
</reference>
<protein>
    <submittedName>
        <fullName evidence="2">Uncharacterized protein</fullName>
    </submittedName>
</protein>
<dbReference type="AlphaFoldDB" id="A0A9P4K4B0"/>
<keyword evidence="1" id="KW-0732">Signal</keyword>
<dbReference type="EMBL" id="ML986717">
    <property type="protein sequence ID" value="KAF2259204.1"/>
    <property type="molecule type" value="Genomic_DNA"/>
</dbReference>
<sequence length="109" mass="11694">MSKGHSILARLYLLPCFATTWRTVSLGAVNISATSLLEILTPLQSIESNRFALRECTVNGLPGAAYSKPVQEVRLSLIGATAAGVNLSYVICLDFESENGSNDMKMVDA</sequence>
<evidence type="ECO:0000313" key="3">
    <source>
        <dbReference type="Proteomes" id="UP000800093"/>
    </source>
</evidence>
<name>A0A9P4K4B0_9PLEO</name>
<dbReference type="Proteomes" id="UP000800093">
    <property type="component" value="Unassembled WGS sequence"/>
</dbReference>
<organism evidence="2 3">
    <name type="scientific">Lojkania enalia</name>
    <dbReference type="NCBI Taxonomy" id="147567"/>
    <lineage>
        <taxon>Eukaryota</taxon>
        <taxon>Fungi</taxon>
        <taxon>Dikarya</taxon>
        <taxon>Ascomycota</taxon>
        <taxon>Pezizomycotina</taxon>
        <taxon>Dothideomycetes</taxon>
        <taxon>Pleosporomycetidae</taxon>
        <taxon>Pleosporales</taxon>
        <taxon>Pleosporales incertae sedis</taxon>
        <taxon>Lojkania</taxon>
    </lineage>
</organism>
<feature type="chain" id="PRO_5040347761" evidence="1">
    <location>
        <begin position="19"/>
        <end position="109"/>
    </location>
</feature>
<accession>A0A9P4K4B0</accession>
<proteinExistence type="predicted"/>
<evidence type="ECO:0000313" key="2">
    <source>
        <dbReference type="EMBL" id="KAF2259204.1"/>
    </source>
</evidence>
<comment type="caution">
    <text evidence="2">The sequence shown here is derived from an EMBL/GenBank/DDBJ whole genome shotgun (WGS) entry which is preliminary data.</text>
</comment>